<feature type="transmembrane region" description="Helical" evidence="7">
    <location>
        <begin position="191"/>
        <end position="213"/>
    </location>
</feature>
<feature type="transmembrane region" description="Helical" evidence="7">
    <location>
        <begin position="38"/>
        <end position="56"/>
    </location>
</feature>
<evidence type="ECO:0000256" key="4">
    <source>
        <dbReference type="ARBA" id="ARBA00022692"/>
    </source>
</evidence>
<feature type="transmembrane region" description="Helical" evidence="7">
    <location>
        <begin position="153"/>
        <end position="171"/>
    </location>
</feature>
<evidence type="ECO:0000313" key="10">
    <source>
        <dbReference type="Proteomes" id="UP000251211"/>
    </source>
</evidence>
<proteinExistence type="predicted"/>
<evidence type="ECO:0000313" key="9">
    <source>
        <dbReference type="EMBL" id="SPZ35469.1"/>
    </source>
</evidence>
<comment type="caution">
    <text evidence="9">The sequence shown here is derived from an EMBL/GenBank/DDBJ whole genome shotgun (WGS) entry which is preliminary data.</text>
</comment>
<dbReference type="PANTHER" id="PTHR23517:SF3">
    <property type="entry name" value="INTEGRAL MEMBRANE TRANSPORT PROTEIN"/>
    <property type="match status" value="1"/>
</dbReference>
<dbReference type="PROSITE" id="PS50850">
    <property type="entry name" value="MFS"/>
    <property type="match status" value="1"/>
</dbReference>
<sequence>MVAAITATLVGASAVPTPLYAIYQQRWALSTSQSTLAFGVYAVSLLLALLTVGSLSDQIGRRPVIVAALMLEIASMAIFAGATGLELLLVARIVQGFATGAAISALGSALVDLEASPGHGARINSSAHPIGLAVGALFSSTVSEHFPRPTSTVYLVLLVVFVVEIAAALTIPETAPRRRNRPVSIRPRVTVPGPAVGAFLLTVPYVVAVWALAGFYLSLGPSLAHNALHVHTSMVGAAMVATLTGTGAASIFVLRAVGPRTILLVGAGTLVAGVATTLYGSEKSSAIAILTGTAIAGVGFGAGFQSAIRTVMPLVQPHERAALLSSVYTVAYLANCIPSLVAGSLIDRLGFIATTRIYAGLVASLATTAFVGLAFRRNRADAPSSA</sequence>
<evidence type="ECO:0000256" key="1">
    <source>
        <dbReference type="ARBA" id="ARBA00004651"/>
    </source>
</evidence>
<comment type="subcellular location">
    <subcellularLocation>
        <location evidence="1">Cell membrane</location>
        <topology evidence="1">Multi-pass membrane protein</topology>
    </subcellularLocation>
</comment>
<dbReference type="InterPro" id="IPR011701">
    <property type="entry name" value="MFS"/>
</dbReference>
<dbReference type="RefSeq" id="WP_112298552.1">
    <property type="nucleotide sequence ID" value="NZ_QTTP01000001.1"/>
</dbReference>
<keyword evidence="6 7" id="KW-0472">Membrane</keyword>
<organism evidence="9 10">
    <name type="scientific">Rhodococcus wratislaviensis</name>
    <name type="common">Tsukamurella wratislaviensis</name>
    <dbReference type="NCBI Taxonomy" id="44752"/>
    <lineage>
        <taxon>Bacteria</taxon>
        <taxon>Bacillati</taxon>
        <taxon>Actinomycetota</taxon>
        <taxon>Actinomycetes</taxon>
        <taxon>Mycobacteriales</taxon>
        <taxon>Nocardiaceae</taxon>
        <taxon>Rhodococcus</taxon>
    </lineage>
</organism>
<dbReference type="GO" id="GO:0005886">
    <property type="term" value="C:plasma membrane"/>
    <property type="evidence" value="ECO:0007669"/>
    <property type="project" value="UniProtKB-SubCell"/>
</dbReference>
<evidence type="ECO:0000256" key="7">
    <source>
        <dbReference type="SAM" id="Phobius"/>
    </source>
</evidence>
<keyword evidence="5 7" id="KW-1133">Transmembrane helix</keyword>
<reference evidence="9 10" key="1">
    <citation type="submission" date="2018-06" db="EMBL/GenBank/DDBJ databases">
        <authorList>
            <consortium name="Pathogen Informatics"/>
            <person name="Doyle S."/>
        </authorList>
    </citation>
    <scope>NUCLEOTIDE SEQUENCE [LARGE SCALE GENOMIC DNA]</scope>
    <source>
        <strain evidence="9 10">NCTC13229</strain>
    </source>
</reference>
<dbReference type="SUPFAM" id="SSF103473">
    <property type="entry name" value="MFS general substrate transporter"/>
    <property type="match status" value="1"/>
</dbReference>
<dbReference type="AlphaFoldDB" id="A0AB38F7F2"/>
<keyword evidence="3" id="KW-1003">Cell membrane</keyword>
<evidence type="ECO:0000256" key="2">
    <source>
        <dbReference type="ARBA" id="ARBA00022448"/>
    </source>
</evidence>
<gene>
    <name evidence="9" type="primary">ynfM_1</name>
    <name evidence="9" type="ORF">NCTC13229_00789</name>
</gene>
<dbReference type="GO" id="GO:0022857">
    <property type="term" value="F:transmembrane transporter activity"/>
    <property type="evidence" value="ECO:0007669"/>
    <property type="project" value="InterPro"/>
</dbReference>
<feature type="transmembrane region" description="Helical" evidence="7">
    <location>
        <begin position="89"/>
        <end position="111"/>
    </location>
</feature>
<feature type="domain" description="Major facilitator superfamily (MFS) profile" evidence="8">
    <location>
        <begin position="1"/>
        <end position="378"/>
    </location>
</feature>
<feature type="transmembrane region" description="Helical" evidence="7">
    <location>
        <begin position="286"/>
        <end position="308"/>
    </location>
</feature>
<dbReference type="Pfam" id="PF07690">
    <property type="entry name" value="MFS_1"/>
    <property type="match status" value="1"/>
</dbReference>
<accession>A0AB38F7F2</accession>
<evidence type="ECO:0000259" key="8">
    <source>
        <dbReference type="PROSITE" id="PS50850"/>
    </source>
</evidence>
<feature type="transmembrane region" description="Helical" evidence="7">
    <location>
        <begin position="63"/>
        <end position="83"/>
    </location>
</feature>
<feature type="transmembrane region" description="Helical" evidence="7">
    <location>
        <begin position="123"/>
        <end position="141"/>
    </location>
</feature>
<evidence type="ECO:0000256" key="3">
    <source>
        <dbReference type="ARBA" id="ARBA00022475"/>
    </source>
</evidence>
<dbReference type="InterPro" id="IPR036259">
    <property type="entry name" value="MFS_trans_sf"/>
</dbReference>
<dbReference type="InterPro" id="IPR020846">
    <property type="entry name" value="MFS_dom"/>
</dbReference>
<evidence type="ECO:0000256" key="6">
    <source>
        <dbReference type="ARBA" id="ARBA00023136"/>
    </source>
</evidence>
<feature type="transmembrane region" description="Helical" evidence="7">
    <location>
        <begin position="233"/>
        <end position="254"/>
    </location>
</feature>
<name>A0AB38F7F2_RHOWR</name>
<evidence type="ECO:0000256" key="5">
    <source>
        <dbReference type="ARBA" id="ARBA00022989"/>
    </source>
</evidence>
<keyword evidence="2" id="KW-0813">Transport</keyword>
<feature type="transmembrane region" description="Helical" evidence="7">
    <location>
        <begin position="261"/>
        <end position="280"/>
    </location>
</feature>
<dbReference type="EMBL" id="UAUI01000001">
    <property type="protein sequence ID" value="SPZ35469.1"/>
    <property type="molecule type" value="Genomic_DNA"/>
</dbReference>
<protein>
    <submittedName>
        <fullName evidence="9">Multidrug resistance protein</fullName>
    </submittedName>
</protein>
<feature type="transmembrane region" description="Helical" evidence="7">
    <location>
        <begin position="357"/>
        <end position="375"/>
    </location>
</feature>
<feature type="transmembrane region" description="Helical" evidence="7">
    <location>
        <begin position="320"/>
        <end position="345"/>
    </location>
</feature>
<dbReference type="InterPro" id="IPR050171">
    <property type="entry name" value="MFS_Transporters"/>
</dbReference>
<dbReference type="Gene3D" id="1.20.1250.20">
    <property type="entry name" value="MFS general substrate transporter like domains"/>
    <property type="match status" value="1"/>
</dbReference>
<dbReference type="PANTHER" id="PTHR23517">
    <property type="entry name" value="RESISTANCE PROTEIN MDTM, PUTATIVE-RELATED-RELATED"/>
    <property type="match status" value="1"/>
</dbReference>
<keyword evidence="4 7" id="KW-0812">Transmembrane</keyword>
<dbReference type="Proteomes" id="UP000251211">
    <property type="component" value="Unassembled WGS sequence"/>
</dbReference>